<comment type="function">
    <text evidence="1">Essential component of the TIM23 complex, a complex that mediates the translocation of transit peptide-containing proteins across the mitochondrial inner membrane.</text>
</comment>
<feature type="compositionally biased region" description="Basic residues" evidence="2">
    <location>
        <begin position="53"/>
        <end position="67"/>
    </location>
</feature>
<dbReference type="InterPro" id="IPR050365">
    <property type="entry name" value="TIM50"/>
</dbReference>
<dbReference type="Pfam" id="PF03031">
    <property type="entry name" value="NIF"/>
    <property type="match status" value="1"/>
</dbReference>
<organism evidence="4 5">
    <name type="scientific">Apiospora kogelbergensis</name>
    <dbReference type="NCBI Taxonomy" id="1337665"/>
    <lineage>
        <taxon>Eukaryota</taxon>
        <taxon>Fungi</taxon>
        <taxon>Dikarya</taxon>
        <taxon>Ascomycota</taxon>
        <taxon>Pezizomycotina</taxon>
        <taxon>Sordariomycetes</taxon>
        <taxon>Xylariomycetidae</taxon>
        <taxon>Amphisphaeriales</taxon>
        <taxon>Apiosporaceae</taxon>
        <taxon>Apiospora</taxon>
    </lineage>
</organism>
<keyword evidence="1" id="KW-0813">Transport</keyword>
<keyword evidence="1" id="KW-0653">Protein transport</keyword>
<dbReference type="AlphaFoldDB" id="A0AAW0QAR8"/>
<dbReference type="SMART" id="SM00577">
    <property type="entry name" value="CPDc"/>
    <property type="match status" value="1"/>
</dbReference>
<comment type="caution">
    <text evidence="4">The sequence shown here is derived from an EMBL/GenBank/DDBJ whole genome shotgun (WGS) entry which is preliminary data.</text>
</comment>
<dbReference type="PANTHER" id="PTHR12210">
    <property type="entry name" value="DULLARD PROTEIN PHOSPHATASE"/>
    <property type="match status" value="1"/>
</dbReference>
<comment type="similarity">
    <text evidence="1">Belongs to the TIM50 family.</text>
</comment>
<feature type="domain" description="FCP1 homology" evidence="3">
    <location>
        <begin position="139"/>
        <end position="302"/>
    </location>
</feature>
<evidence type="ECO:0000256" key="1">
    <source>
        <dbReference type="RuleBase" id="RU365079"/>
    </source>
</evidence>
<keyword evidence="1" id="KW-0811">Translocation</keyword>
<feature type="region of interest" description="Disordered" evidence="2">
    <location>
        <begin position="1"/>
        <end position="92"/>
    </location>
</feature>
<dbReference type="InterPro" id="IPR004274">
    <property type="entry name" value="FCP1_dom"/>
</dbReference>
<evidence type="ECO:0000313" key="5">
    <source>
        <dbReference type="Proteomes" id="UP001392437"/>
    </source>
</evidence>
<keyword evidence="1" id="KW-0496">Mitochondrion</keyword>
<dbReference type="PROSITE" id="PS50969">
    <property type="entry name" value="FCP1"/>
    <property type="match status" value="1"/>
</dbReference>
<evidence type="ECO:0000259" key="3">
    <source>
        <dbReference type="PROSITE" id="PS50969"/>
    </source>
</evidence>
<dbReference type="SUPFAM" id="SSF56784">
    <property type="entry name" value="HAD-like"/>
    <property type="match status" value="1"/>
</dbReference>
<sequence length="329" mass="37372">MVSRDPPATEAEVMHAASSSHKKDSNQEMSGDSGSLHDLAQSQVPKNYMPPGKKNRERKRGLNKNRKQNQNEGQSQGQTQTQIQSQNQNQSNEIQNIQRRVQEIKEDRPYAVPSEASGGVPEPTREYMALSAMPPTQLPEPRRILVVIDLNGTLLYRPSRKNPTRFVERPHARAFLDYCLNTFCVAIWSSAKPANVTNMLNQLLTPEERAKVVAVWGRDTLGLSMADYNSRVQCYKRLTVLWRDLLGRLGQHWDQSNTVLVDDSSEKARSEPFNLIQLPEFEGDLLEPGSVLPQVHDFLNECAKQRDISSFIRAKRFEFRPDFILGATM</sequence>
<dbReference type="GO" id="GO:0005744">
    <property type="term" value="C:TIM23 mitochondrial import inner membrane translocase complex"/>
    <property type="evidence" value="ECO:0007669"/>
    <property type="project" value="UniProtKB-UniRule"/>
</dbReference>
<comment type="subunit">
    <text evidence="1">Component of the TIM23 complex.</text>
</comment>
<proteinExistence type="inferred from homology"/>
<comment type="subcellular location">
    <subcellularLocation>
        <location evidence="1">Mitochondrion inner membrane</location>
        <topology evidence="1">Single-pass membrane protein</topology>
    </subcellularLocation>
</comment>
<dbReference type="InterPro" id="IPR023214">
    <property type="entry name" value="HAD_sf"/>
</dbReference>
<evidence type="ECO:0000256" key="2">
    <source>
        <dbReference type="SAM" id="MobiDB-lite"/>
    </source>
</evidence>
<feature type="compositionally biased region" description="Low complexity" evidence="2">
    <location>
        <begin position="68"/>
        <end position="92"/>
    </location>
</feature>
<dbReference type="GO" id="GO:0015031">
    <property type="term" value="P:protein transport"/>
    <property type="evidence" value="ECO:0007669"/>
    <property type="project" value="UniProtKB-KW"/>
</dbReference>
<dbReference type="EMBL" id="JAQQWP010000009">
    <property type="protein sequence ID" value="KAK8100270.1"/>
    <property type="molecule type" value="Genomic_DNA"/>
</dbReference>
<keyword evidence="1" id="KW-0809">Transit peptide</keyword>
<evidence type="ECO:0000313" key="4">
    <source>
        <dbReference type="EMBL" id="KAK8100270.1"/>
    </source>
</evidence>
<gene>
    <name evidence="4" type="ORF">PG999_010644</name>
</gene>
<dbReference type="InterPro" id="IPR036412">
    <property type="entry name" value="HAD-like_sf"/>
</dbReference>
<dbReference type="Proteomes" id="UP001392437">
    <property type="component" value="Unassembled WGS sequence"/>
</dbReference>
<keyword evidence="5" id="KW-1185">Reference proteome</keyword>
<dbReference type="Gene3D" id="3.40.50.1000">
    <property type="entry name" value="HAD superfamily/HAD-like"/>
    <property type="match status" value="1"/>
</dbReference>
<name>A0AAW0QAR8_9PEZI</name>
<accession>A0AAW0QAR8</accession>
<protein>
    <recommendedName>
        <fullName evidence="1">Mitochondrial import inner membrane translocase subunit TIM50</fullName>
    </recommendedName>
</protein>
<reference evidence="4 5" key="1">
    <citation type="submission" date="2023-01" db="EMBL/GenBank/DDBJ databases">
        <title>Analysis of 21 Apiospora genomes using comparative genomics revels a genus with tremendous synthesis potential of carbohydrate active enzymes and secondary metabolites.</title>
        <authorList>
            <person name="Sorensen T."/>
        </authorList>
    </citation>
    <scope>NUCLEOTIDE SEQUENCE [LARGE SCALE GENOMIC DNA]</scope>
    <source>
        <strain evidence="4 5">CBS 117206</strain>
    </source>
</reference>